<comment type="caution">
    <text evidence="1">The sequence shown here is derived from an EMBL/GenBank/DDBJ whole genome shotgun (WGS) entry which is preliminary data.</text>
</comment>
<dbReference type="Pfam" id="PF04229">
    <property type="entry name" value="GrpB"/>
    <property type="match status" value="1"/>
</dbReference>
<name>A0A9W9KS16_9EURO</name>
<gene>
    <name evidence="1" type="ORF">N7456_000348</name>
</gene>
<dbReference type="SUPFAM" id="SSF81301">
    <property type="entry name" value="Nucleotidyltransferase"/>
    <property type="match status" value="1"/>
</dbReference>
<dbReference type="EMBL" id="JAPQKH010000001">
    <property type="protein sequence ID" value="KAJ5116000.1"/>
    <property type="molecule type" value="Genomic_DNA"/>
</dbReference>
<dbReference type="InterPro" id="IPR007344">
    <property type="entry name" value="GrpB/CoaE"/>
</dbReference>
<evidence type="ECO:0008006" key="3">
    <source>
        <dbReference type="Google" id="ProtNLM"/>
    </source>
</evidence>
<dbReference type="Proteomes" id="UP001149165">
    <property type="component" value="Unassembled WGS sequence"/>
</dbReference>
<accession>A0A9W9KS16</accession>
<protein>
    <recommendedName>
        <fullName evidence="3">GrpB family protein</fullName>
    </recommendedName>
</protein>
<dbReference type="OrthoDB" id="630895at2759"/>
<organism evidence="1 2">
    <name type="scientific">Penicillium angulare</name>
    <dbReference type="NCBI Taxonomy" id="116970"/>
    <lineage>
        <taxon>Eukaryota</taxon>
        <taxon>Fungi</taxon>
        <taxon>Dikarya</taxon>
        <taxon>Ascomycota</taxon>
        <taxon>Pezizomycotina</taxon>
        <taxon>Eurotiomycetes</taxon>
        <taxon>Eurotiomycetidae</taxon>
        <taxon>Eurotiales</taxon>
        <taxon>Aspergillaceae</taxon>
        <taxon>Penicillium</taxon>
    </lineage>
</organism>
<dbReference type="InterPro" id="IPR043519">
    <property type="entry name" value="NT_sf"/>
</dbReference>
<evidence type="ECO:0000313" key="2">
    <source>
        <dbReference type="Proteomes" id="UP001149165"/>
    </source>
</evidence>
<dbReference type="PANTHER" id="PTHR34822:SF1">
    <property type="entry name" value="GRPB FAMILY PROTEIN"/>
    <property type="match status" value="1"/>
</dbReference>
<dbReference type="PANTHER" id="PTHR34822">
    <property type="entry name" value="GRPB DOMAIN PROTEIN (AFU_ORTHOLOGUE AFUA_1G01530)"/>
    <property type="match status" value="1"/>
</dbReference>
<dbReference type="AlphaFoldDB" id="A0A9W9KS16"/>
<sequence length="191" mass="21474">MKVSIQPYDPEWPKQFAERKDHLLQILKDVPIVSIEHVGSTSIPSLPAKPVIDIDIIIHISSLQAARDALAKAGYGDLGELGIPERFVFRQPGYGRFDAAHGAGRDGELRYNTYVVIEGCESLRNHLDIKRVLLEDQNLREEYASVKKQLADTDFENVDHYTTGKTVFLCKVLRKAGWSDEKLESVIKANS</sequence>
<proteinExistence type="predicted"/>
<keyword evidence="2" id="KW-1185">Reference proteome</keyword>
<reference evidence="1" key="1">
    <citation type="submission" date="2022-11" db="EMBL/GenBank/DDBJ databases">
        <authorList>
            <person name="Petersen C."/>
        </authorList>
    </citation>
    <scope>NUCLEOTIDE SEQUENCE</scope>
    <source>
        <strain evidence="1">IBT 30069</strain>
    </source>
</reference>
<evidence type="ECO:0000313" key="1">
    <source>
        <dbReference type="EMBL" id="KAJ5116000.1"/>
    </source>
</evidence>
<reference evidence="1" key="2">
    <citation type="journal article" date="2023" name="IMA Fungus">
        <title>Comparative genomic study of the Penicillium genus elucidates a diverse pangenome and 15 lateral gene transfer events.</title>
        <authorList>
            <person name="Petersen C."/>
            <person name="Sorensen T."/>
            <person name="Nielsen M.R."/>
            <person name="Sondergaard T.E."/>
            <person name="Sorensen J.L."/>
            <person name="Fitzpatrick D.A."/>
            <person name="Frisvad J.C."/>
            <person name="Nielsen K.L."/>
        </authorList>
    </citation>
    <scope>NUCLEOTIDE SEQUENCE</scope>
    <source>
        <strain evidence="1">IBT 30069</strain>
    </source>
</reference>
<dbReference type="Gene3D" id="3.30.460.10">
    <property type="entry name" value="Beta Polymerase, domain 2"/>
    <property type="match status" value="1"/>
</dbReference>